<protein>
    <submittedName>
        <fullName evidence="2">Uncharacterized protein</fullName>
    </submittedName>
</protein>
<feature type="region of interest" description="Disordered" evidence="1">
    <location>
        <begin position="156"/>
        <end position="175"/>
    </location>
</feature>
<dbReference type="Proteomes" id="UP001419268">
    <property type="component" value="Unassembled WGS sequence"/>
</dbReference>
<accession>A0AAP0J1J0</accession>
<gene>
    <name evidence="2" type="ORF">Scep_013886</name>
</gene>
<evidence type="ECO:0000256" key="1">
    <source>
        <dbReference type="SAM" id="MobiDB-lite"/>
    </source>
</evidence>
<dbReference type="EMBL" id="JBBNAG010000006">
    <property type="protein sequence ID" value="KAK9125040.1"/>
    <property type="molecule type" value="Genomic_DNA"/>
</dbReference>
<keyword evidence="3" id="KW-1185">Reference proteome</keyword>
<dbReference type="AlphaFoldDB" id="A0AAP0J1J0"/>
<reference evidence="2 3" key="1">
    <citation type="submission" date="2024-01" db="EMBL/GenBank/DDBJ databases">
        <title>Genome assemblies of Stephania.</title>
        <authorList>
            <person name="Yang L."/>
        </authorList>
    </citation>
    <scope>NUCLEOTIDE SEQUENCE [LARGE SCALE GENOMIC DNA]</scope>
    <source>
        <strain evidence="2">JXDWG</strain>
        <tissue evidence="2">Leaf</tissue>
    </source>
</reference>
<organism evidence="2 3">
    <name type="scientific">Stephania cephalantha</name>
    <dbReference type="NCBI Taxonomy" id="152367"/>
    <lineage>
        <taxon>Eukaryota</taxon>
        <taxon>Viridiplantae</taxon>
        <taxon>Streptophyta</taxon>
        <taxon>Embryophyta</taxon>
        <taxon>Tracheophyta</taxon>
        <taxon>Spermatophyta</taxon>
        <taxon>Magnoliopsida</taxon>
        <taxon>Ranunculales</taxon>
        <taxon>Menispermaceae</taxon>
        <taxon>Menispermoideae</taxon>
        <taxon>Cissampelideae</taxon>
        <taxon>Stephania</taxon>
    </lineage>
</organism>
<evidence type="ECO:0000313" key="2">
    <source>
        <dbReference type="EMBL" id="KAK9125040.1"/>
    </source>
</evidence>
<comment type="caution">
    <text evidence="2">The sequence shown here is derived from an EMBL/GenBank/DDBJ whole genome shotgun (WGS) entry which is preliminary data.</text>
</comment>
<name>A0AAP0J1J0_9MAGN</name>
<proteinExistence type="predicted"/>
<sequence>MKREVRIEHATAATATAAKEEGGKEFNAQLNRGGTKVVIYEGTPNKTYTITWNREASEWTIHRLLEMVKMHESTKRTMCRGTVFVRSHDIRRLSSTAARSAARSAAGQQCSGAAVTRSIGAARMASVPAAAAVWRRKLRLADERISSGCGVLQQRDAGEGRRWRPASGGASDRATGGALSTVGCAISSKLAR</sequence>
<evidence type="ECO:0000313" key="3">
    <source>
        <dbReference type="Proteomes" id="UP001419268"/>
    </source>
</evidence>